<protein>
    <recommendedName>
        <fullName evidence="1">Integrase zinc-binding domain-containing protein</fullName>
    </recommendedName>
</protein>
<feature type="non-terminal residue" evidence="2">
    <location>
        <position position="1"/>
    </location>
</feature>
<dbReference type="EMBL" id="CP133612">
    <property type="protein sequence ID" value="WMV09250.1"/>
    <property type="molecule type" value="Genomic_DNA"/>
</dbReference>
<proteinExistence type="predicted"/>
<dbReference type="InterPro" id="IPR041588">
    <property type="entry name" value="Integrase_H2C2"/>
</dbReference>
<dbReference type="AlphaFoldDB" id="A0AAF0TDG9"/>
<evidence type="ECO:0000313" key="2">
    <source>
        <dbReference type="EMBL" id="WMV09250.1"/>
    </source>
</evidence>
<feature type="domain" description="Integrase zinc-binding" evidence="1">
    <location>
        <begin position="69"/>
        <end position="119"/>
    </location>
</feature>
<organism evidence="2 3">
    <name type="scientific">Solanum verrucosum</name>
    <dbReference type="NCBI Taxonomy" id="315347"/>
    <lineage>
        <taxon>Eukaryota</taxon>
        <taxon>Viridiplantae</taxon>
        <taxon>Streptophyta</taxon>
        <taxon>Embryophyta</taxon>
        <taxon>Tracheophyta</taxon>
        <taxon>Spermatophyta</taxon>
        <taxon>Magnoliopsida</taxon>
        <taxon>eudicotyledons</taxon>
        <taxon>Gunneridae</taxon>
        <taxon>Pentapetalae</taxon>
        <taxon>asterids</taxon>
        <taxon>lamiids</taxon>
        <taxon>Solanales</taxon>
        <taxon>Solanaceae</taxon>
        <taxon>Solanoideae</taxon>
        <taxon>Solaneae</taxon>
        <taxon>Solanum</taxon>
    </lineage>
</organism>
<dbReference type="InterPro" id="IPR052160">
    <property type="entry name" value="Gypsy_RT_Integrase-like"/>
</dbReference>
<accession>A0AAF0TDG9</accession>
<dbReference type="Pfam" id="PF17921">
    <property type="entry name" value="Integrase_H2C2"/>
    <property type="match status" value="1"/>
</dbReference>
<name>A0AAF0TDG9_SOLVR</name>
<evidence type="ECO:0000259" key="1">
    <source>
        <dbReference type="Pfam" id="PF17921"/>
    </source>
</evidence>
<keyword evidence="3" id="KW-1185">Reference proteome</keyword>
<dbReference type="Gene3D" id="1.10.340.70">
    <property type="match status" value="1"/>
</dbReference>
<dbReference type="Proteomes" id="UP001234989">
    <property type="component" value="Chromosome 1"/>
</dbReference>
<sequence>VAHVEEERKELVKDVHRLTHLEVKEKKDSYLIFLELKGAIHQRRVEVFSQGGDGVLHYQGLLCVSNVGELRQQILLEAHKSKYSIHPCATKMYRNLWEVFWWNGMKRDIADFVAKCTNC</sequence>
<evidence type="ECO:0000313" key="3">
    <source>
        <dbReference type="Proteomes" id="UP001234989"/>
    </source>
</evidence>
<dbReference type="PANTHER" id="PTHR47266">
    <property type="entry name" value="ENDONUCLEASE-RELATED"/>
    <property type="match status" value="1"/>
</dbReference>
<reference evidence="2" key="1">
    <citation type="submission" date="2023-08" db="EMBL/GenBank/DDBJ databases">
        <title>A de novo genome assembly of Solanum verrucosum Schlechtendal, a Mexican diploid species geographically isolated from the other diploid A-genome species in potato relatives.</title>
        <authorList>
            <person name="Hosaka K."/>
        </authorList>
    </citation>
    <scope>NUCLEOTIDE SEQUENCE</scope>
    <source>
        <tissue evidence="2">Young leaves</tissue>
    </source>
</reference>
<gene>
    <name evidence="2" type="ORF">MTR67_002635</name>
</gene>